<accession>A0A8J8C7N7</accession>
<feature type="transmembrane region" description="Helical" evidence="2">
    <location>
        <begin position="21"/>
        <end position="42"/>
    </location>
</feature>
<keyword evidence="2" id="KW-0472">Membrane</keyword>
<evidence type="ECO:0000313" key="3">
    <source>
        <dbReference type="EMBL" id="MBX0303477.1"/>
    </source>
</evidence>
<gene>
    <name evidence="3" type="ORF">EGD98_07305</name>
</gene>
<keyword evidence="4" id="KW-1185">Reference proteome</keyword>
<evidence type="ECO:0000256" key="2">
    <source>
        <dbReference type="SAM" id="Phobius"/>
    </source>
</evidence>
<keyword evidence="2" id="KW-1133">Transmembrane helix</keyword>
<reference evidence="3" key="1">
    <citation type="submission" date="2021-06" db="EMBL/GenBank/DDBJ databases">
        <title>Halomicroarcula sp. F24A a new haloarchaeum isolated from saline soil.</title>
        <authorList>
            <person name="Duran-Viseras A."/>
            <person name="Sanchez-Porro C."/>
            <person name="Ventosa A."/>
        </authorList>
    </citation>
    <scope>NUCLEOTIDE SEQUENCE</scope>
    <source>
        <strain evidence="3">F24A</strain>
    </source>
</reference>
<organism evidence="3 4">
    <name type="scientific">Haloarcula salinisoli</name>
    <dbReference type="NCBI Taxonomy" id="2487746"/>
    <lineage>
        <taxon>Archaea</taxon>
        <taxon>Methanobacteriati</taxon>
        <taxon>Methanobacteriota</taxon>
        <taxon>Stenosarchaea group</taxon>
        <taxon>Halobacteria</taxon>
        <taxon>Halobacteriales</taxon>
        <taxon>Haloarculaceae</taxon>
        <taxon>Haloarcula</taxon>
    </lineage>
</organism>
<dbReference type="RefSeq" id="WP_220587682.1">
    <property type="nucleotide sequence ID" value="NZ_RKLQ01000001.1"/>
</dbReference>
<sequence length="168" mass="18151">MRSLKKLWTDNRGIEGLPIRLVIALVVGVASLAIMTSILGGLPQFDNTEVTVQVEDDQMTVEDLTSGSETLTFEVVTDEGEEVNGAQVVITEGTASLYDDQSAHTEGTGDDDNTVDVDFQDEESGDSADVVTDLREDQDTATLKVEVQPPTDSNYVDEQENPEILVTA</sequence>
<feature type="region of interest" description="Disordered" evidence="1">
    <location>
        <begin position="140"/>
        <end position="168"/>
    </location>
</feature>
<comment type="caution">
    <text evidence="3">The sequence shown here is derived from an EMBL/GenBank/DDBJ whole genome shotgun (WGS) entry which is preliminary data.</text>
</comment>
<protein>
    <submittedName>
        <fullName evidence="3">Uncharacterized protein</fullName>
    </submittedName>
</protein>
<dbReference type="AlphaFoldDB" id="A0A8J8C7N7"/>
<name>A0A8J8C7N7_9EURY</name>
<dbReference type="EMBL" id="RKLQ01000001">
    <property type="protein sequence ID" value="MBX0303477.1"/>
    <property type="molecule type" value="Genomic_DNA"/>
</dbReference>
<dbReference type="Proteomes" id="UP000783863">
    <property type="component" value="Unassembled WGS sequence"/>
</dbReference>
<keyword evidence="2" id="KW-0812">Transmembrane</keyword>
<evidence type="ECO:0000256" key="1">
    <source>
        <dbReference type="SAM" id="MobiDB-lite"/>
    </source>
</evidence>
<proteinExistence type="predicted"/>
<evidence type="ECO:0000313" key="4">
    <source>
        <dbReference type="Proteomes" id="UP000783863"/>
    </source>
</evidence>